<feature type="compositionally biased region" description="Polar residues" evidence="2">
    <location>
        <begin position="155"/>
        <end position="166"/>
    </location>
</feature>
<feature type="region of interest" description="Disordered" evidence="2">
    <location>
        <begin position="1"/>
        <end position="102"/>
    </location>
</feature>
<evidence type="ECO:0000256" key="1">
    <source>
        <dbReference type="PROSITE-ProRule" id="PRU00047"/>
    </source>
</evidence>
<accession>A0ABD1FAL3</accession>
<organism evidence="4 5">
    <name type="scientific">Hypothenemus hampei</name>
    <name type="common">Coffee berry borer</name>
    <dbReference type="NCBI Taxonomy" id="57062"/>
    <lineage>
        <taxon>Eukaryota</taxon>
        <taxon>Metazoa</taxon>
        <taxon>Ecdysozoa</taxon>
        <taxon>Arthropoda</taxon>
        <taxon>Hexapoda</taxon>
        <taxon>Insecta</taxon>
        <taxon>Pterygota</taxon>
        <taxon>Neoptera</taxon>
        <taxon>Endopterygota</taxon>
        <taxon>Coleoptera</taxon>
        <taxon>Polyphaga</taxon>
        <taxon>Cucujiformia</taxon>
        <taxon>Curculionidae</taxon>
        <taxon>Scolytinae</taxon>
        <taxon>Hypothenemus</taxon>
    </lineage>
</organism>
<comment type="caution">
    <text evidence="4">The sequence shown here is derived from an EMBL/GenBank/DDBJ whole genome shotgun (WGS) entry which is preliminary data.</text>
</comment>
<keyword evidence="1" id="KW-0863">Zinc-finger</keyword>
<dbReference type="SMART" id="SM00343">
    <property type="entry name" value="ZnF_C2HC"/>
    <property type="match status" value="2"/>
</dbReference>
<evidence type="ECO:0000313" key="4">
    <source>
        <dbReference type="EMBL" id="KAL1516316.1"/>
    </source>
</evidence>
<feature type="domain" description="CCHC-type" evidence="3">
    <location>
        <begin position="412"/>
        <end position="428"/>
    </location>
</feature>
<reference evidence="4 5" key="1">
    <citation type="submission" date="2024-05" db="EMBL/GenBank/DDBJ databases">
        <title>Genetic variation in Jamaican populations of the coffee berry borer (Hypothenemus hampei).</title>
        <authorList>
            <person name="Errbii M."/>
            <person name="Myrie A."/>
        </authorList>
    </citation>
    <scope>NUCLEOTIDE SEQUENCE [LARGE SCALE GENOMIC DNA]</scope>
    <source>
        <strain evidence="4">JA-Hopewell-2020-01-JO</strain>
        <tissue evidence="4">Whole body</tissue>
    </source>
</reference>
<gene>
    <name evidence="4" type="ORF">ABEB36_000235</name>
</gene>
<sequence length="526" mass="58507">MSDSNLNGPRAGPASCGEPRTPATAGVYLTDTGGGGGIKTSQSETESVISSNDNRKTYKPGKVNMMGPPSGQRSSCSSRKNSTNEAQIMKSKNPADVDTEEEETFIRQVKSKTRRSTRTASTADLNKTVSNIDIDLTSEKDGSRSVNIKKRPRETTPTYRNTTKRINQGPGACNQKIIEEMCIKIGILEKAVLNTYKPKAEIKNAVMDLSRGNCQCSVELEALRRVNAELKIGLSDFECVMLELRNIPGAEDAMSTMKKTANFIKQTLEQQIKTKKSLEKIIELTWDPSCYRVTKMRWPNEVQDDMMYILEDGKLEPRELDRIFSEQPDARKIINKLKNGNENFIIIKNDSSIVFDDKEQSVPLKKQARKKDTQKANTALLSYTHHTWWTITHGHYANTCNDSSKGAGIRGRCLQCAGEGHTAKDCPNPPICYECNRAGHKAGSMKCEVFRQLVDRERKAINATKRRENNKKGTKSINGEGSEIETLTQNECSDTGSTAVNNRVQGTNLNREESNISVDSFQSAKV</sequence>
<dbReference type="InterPro" id="IPR036875">
    <property type="entry name" value="Znf_CCHC_sf"/>
</dbReference>
<name>A0ABD1FAL3_HYPHA</name>
<dbReference type="Gene3D" id="4.10.60.10">
    <property type="entry name" value="Zinc finger, CCHC-type"/>
    <property type="match status" value="1"/>
</dbReference>
<dbReference type="PROSITE" id="PS50158">
    <property type="entry name" value="ZF_CCHC"/>
    <property type="match status" value="1"/>
</dbReference>
<evidence type="ECO:0000313" key="5">
    <source>
        <dbReference type="Proteomes" id="UP001566132"/>
    </source>
</evidence>
<dbReference type="AlphaFoldDB" id="A0ABD1FAL3"/>
<feature type="compositionally biased region" description="Polar residues" evidence="2">
    <location>
        <begin position="39"/>
        <end position="52"/>
    </location>
</feature>
<dbReference type="InterPro" id="IPR001878">
    <property type="entry name" value="Znf_CCHC"/>
</dbReference>
<dbReference type="EMBL" id="JBDJPC010000001">
    <property type="protein sequence ID" value="KAL1516316.1"/>
    <property type="molecule type" value="Genomic_DNA"/>
</dbReference>
<keyword evidence="1" id="KW-0862">Zinc</keyword>
<proteinExistence type="predicted"/>
<evidence type="ECO:0000256" key="2">
    <source>
        <dbReference type="SAM" id="MobiDB-lite"/>
    </source>
</evidence>
<keyword evidence="5" id="KW-1185">Reference proteome</keyword>
<keyword evidence="1" id="KW-0479">Metal-binding</keyword>
<feature type="compositionally biased region" description="Polar residues" evidence="2">
    <location>
        <begin position="71"/>
        <end position="86"/>
    </location>
</feature>
<dbReference type="GO" id="GO:0008270">
    <property type="term" value="F:zinc ion binding"/>
    <property type="evidence" value="ECO:0007669"/>
    <property type="project" value="UniProtKB-KW"/>
</dbReference>
<dbReference type="Proteomes" id="UP001566132">
    <property type="component" value="Unassembled WGS sequence"/>
</dbReference>
<dbReference type="SUPFAM" id="SSF57756">
    <property type="entry name" value="Retrovirus zinc finger-like domains"/>
    <property type="match status" value="1"/>
</dbReference>
<evidence type="ECO:0000259" key="3">
    <source>
        <dbReference type="PROSITE" id="PS50158"/>
    </source>
</evidence>
<feature type="region of interest" description="Disordered" evidence="2">
    <location>
        <begin position="141"/>
        <end position="170"/>
    </location>
</feature>
<protein>
    <recommendedName>
        <fullName evidence="3">CCHC-type domain-containing protein</fullName>
    </recommendedName>
</protein>